<dbReference type="EMBL" id="CM015723">
    <property type="protein sequence ID" value="KAF3696934.1"/>
    <property type="molecule type" value="Genomic_DNA"/>
</dbReference>
<dbReference type="AlphaFoldDB" id="A0A6G1Q3G3"/>
<gene>
    <name evidence="1" type="ORF">EXN66_Car012613</name>
</gene>
<proteinExistence type="predicted"/>
<accession>A0A6G1Q3G3</accession>
<name>A0A6G1Q3G3_CHAAH</name>
<organism evidence="1 2">
    <name type="scientific">Channa argus</name>
    <name type="common">Northern snakehead</name>
    <name type="synonym">Ophicephalus argus</name>
    <dbReference type="NCBI Taxonomy" id="215402"/>
    <lineage>
        <taxon>Eukaryota</taxon>
        <taxon>Metazoa</taxon>
        <taxon>Chordata</taxon>
        <taxon>Craniata</taxon>
        <taxon>Vertebrata</taxon>
        <taxon>Euteleostomi</taxon>
        <taxon>Actinopterygii</taxon>
        <taxon>Neopterygii</taxon>
        <taxon>Teleostei</taxon>
        <taxon>Neoteleostei</taxon>
        <taxon>Acanthomorphata</taxon>
        <taxon>Anabantaria</taxon>
        <taxon>Anabantiformes</taxon>
        <taxon>Channoidei</taxon>
        <taxon>Channidae</taxon>
        <taxon>Channa</taxon>
    </lineage>
</organism>
<protein>
    <submittedName>
        <fullName evidence="1">Uncharacterized protein</fullName>
    </submittedName>
</protein>
<dbReference type="Proteomes" id="UP000503349">
    <property type="component" value="Chromosome 12"/>
</dbReference>
<evidence type="ECO:0000313" key="2">
    <source>
        <dbReference type="Proteomes" id="UP000503349"/>
    </source>
</evidence>
<sequence>MATVTGVTEETTVAMETTSQRAIFETSKEMHAPSLIAVCVRERLVCFPPLTCVFHR</sequence>
<reference evidence="1 2" key="1">
    <citation type="submission" date="2019-02" db="EMBL/GenBank/DDBJ databases">
        <title>Opniocepnalus argus genome.</title>
        <authorList>
            <person name="Zhou C."/>
            <person name="Xiao S."/>
        </authorList>
    </citation>
    <scope>NUCLEOTIDE SEQUENCE [LARGE SCALE GENOMIC DNA]</scope>
    <source>
        <strain evidence="1">OARG1902GOOAL</strain>
        <tissue evidence="1">Muscle</tissue>
    </source>
</reference>
<keyword evidence="2" id="KW-1185">Reference proteome</keyword>
<reference evidence="2" key="2">
    <citation type="submission" date="2019-02" db="EMBL/GenBank/DDBJ databases">
        <title>Opniocepnalus argus Var Kimnra genome.</title>
        <authorList>
            <person name="Zhou C."/>
            <person name="Xiao S."/>
        </authorList>
    </citation>
    <scope>NUCLEOTIDE SEQUENCE [LARGE SCALE GENOMIC DNA]</scope>
</reference>
<evidence type="ECO:0000313" key="1">
    <source>
        <dbReference type="EMBL" id="KAF3696934.1"/>
    </source>
</evidence>